<dbReference type="PANTHER" id="PTHR14580:SF0">
    <property type="entry name" value="MULTIPLE MYELOMA TUMOR-ASSOCIATED PROTEIN 2"/>
    <property type="match status" value="1"/>
</dbReference>
<dbReference type="PANTHER" id="PTHR14580">
    <property type="entry name" value="MULTIPLE MYELOMA TUMOR-ASSOCIATED PROTEIN 2 FAMILY MEMBER"/>
    <property type="match status" value="1"/>
</dbReference>
<proteinExistence type="predicted"/>
<dbReference type="InterPro" id="IPR019315">
    <property type="entry name" value="MMTA2_N"/>
</dbReference>
<dbReference type="Pfam" id="PF10159">
    <property type="entry name" value="MMtag"/>
    <property type="match status" value="1"/>
</dbReference>
<organism evidence="3 4">
    <name type="scientific">Blumeria hordei</name>
    <name type="common">Barley powdery mildew</name>
    <name type="synonym">Blumeria graminis f. sp. hordei</name>
    <dbReference type="NCBI Taxonomy" id="2867405"/>
    <lineage>
        <taxon>Eukaryota</taxon>
        <taxon>Fungi</taxon>
        <taxon>Dikarya</taxon>
        <taxon>Ascomycota</taxon>
        <taxon>Pezizomycotina</taxon>
        <taxon>Leotiomycetes</taxon>
        <taxon>Erysiphales</taxon>
        <taxon>Erysiphaceae</taxon>
        <taxon>Blumeria</taxon>
    </lineage>
</organism>
<evidence type="ECO:0000313" key="4">
    <source>
        <dbReference type="Proteomes" id="UP000275772"/>
    </source>
</evidence>
<evidence type="ECO:0000313" key="3">
    <source>
        <dbReference type="EMBL" id="SZF01719.1"/>
    </source>
</evidence>
<feature type="compositionally biased region" description="Basic and acidic residues" evidence="1">
    <location>
        <begin position="164"/>
        <end position="176"/>
    </location>
</feature>
<gene>
    <name evidence="3" type="ORF">BLGHR1_12489</name>
</gene>
<feature type="region of interest" description="Disordered" evidence="1">
    <location>
        <begin position="123"/>
        <end position="269"/>
    </location>
</feature>
<sequence length="269" mass="31360">MDLLSTIRKEGSRGGVEFSWSDVTTSQHRENYLGHSVMAPVGRWQKGKDLTWYAKGSNISSVGDQTVEERNLRERKEEIRKIKEAEEDALAKALGLPVKQRNTSGSNAITLSEVNQAVKDAGVGEDNGVDTGKSFGDFPSKTQVAQRGSEVTQEILEKNSTWKSNDRKEVHREHRKETKYRHHRHRHRQRSLSADYKENKSRSRDILCKNHREENKVDERVERSDGNRNFRRERRCSADRHRLRDHREHRARSRRTRSPDFHSNNNRRG</sequence>
<protein>
    <recommendedName>
        <fullName evidence="2">Multiple myeloma tumor-associated protein 2-like N-terminal domain-containing protein</fullName>
    </recommendedName>
</protein>
<dbReference type="AlphaFoldDB" id="A0A383UPL9"/>
<feature type="compositionally biased region" description="Polar residues" evidence="1">
    <location>
        <begin position="140"/>
        <end position="163"/>
    </location>
</feature>
<evidence type="ECO:0000256" key="1">
    <source>
        <dbReference type="SAM" id="MobiDB-lite"/>
    </source>
</evidence>
<feature type="domain" description="Multiple myeloma tumor-associated protein 2-like N-terminal" evidence="2">
    <location>
        <begin position="11"/>
        <end position="95"/>
    </location>
</feature>
<dbReference type="EMBL" id="UNSH01000041">
    <property type="protein sequence ID" value="SZF01719.1"/>
    <property type="molecule type" value="Genomic_DNA"/>
</dbReference>
<feature type="compositionally biased region" description="Basic and acidic residues" evidence="1">
    <location>
        <begin position="195"/>
        <end position="248"/>
    </location>
</feature>
<feature type="compositionally biased region" description="Basic residues" evidence="1">
    <location>
        <begin position="177"/>
        <end position="190"/>
    </location>
</feature>
<evidence type="ECO:0000259" key="2">
    <source>
        <dbReference type="Pfam" id="PF10159"/>
    </source>
</evidence>
<reference evidence="3 4" key="1">
    <citation type="submission" date="2017-11" db="EMBL/GenBank/DDBJ databases">
        <authorList>
            <person name="Kracher B."/>
        </authorList>
    </citation>
    <scope>NUCLEOTIDE SEQUENCE [LARGE SCALE GENOMIC DNA]</scope>
    <source>
        <strain evidence="3 4">RACE1</strain>
    </source>
</reference>
<accession>A0A383UPL9</accession>
<dbReference type="VEuPathDB" id="FungiDB:BLGHR1_12489"/>
<dbReference type="InterPro" id="IPR039207">
    <property type="entry name" value="MMTAG2-like"/>
</dbReference>
<name>A0A383UPL9_BLUHO</name>
<dbReference type="Proteomes" id="UP000275772">
    <property type="component" value="Unassembled WGS sequence"/>
</dbReference>